<keyword evidence="5 7" id="KW-1133">Transmembrane helix</keyword>
<dbReference type="CDD" id="cd06173">
    <property type="entry name" value="MFS_MefA_like"/>
    <property type="match status" value="1"/>
</dbReference>
<dbReference type="EMBL" id="JACGWV010000002">
    <property type="protein sequence ID" value="MBA8810302.1"/>
    <property type="molecule type" value="Genomic_DNA"/>
</dbReference>
<sequence length="413" mass="44166">MSALVEAVFPRRLGRPFRWLVAGSWTSNIGDGIALAAGPLLVASQTDSAFLVALAAMLQRLPWLMFGLWAGALADRLDRRLVVIVANAIRAVVIAVLCVFIGTGTVSISMVLAAMFLYGTAEVFADTTQQTLLPTLVAPADLGAGNQRMQAGFLAANQLVGPPVGAFLFAAGMVWPFVIQVVCVALAIVLVSRITAPPGTSFVTVRDADSHVRKDIAEGLRWVWHHPPVRTLCIVILVFNVTWAAPWGVLVKYSLDHLHMSEVGYGLLTTASAVGGIVGILVYGWLERHVNLATLIRVCLTLEVLTHAAFALTTTGWVAILIMFEFGVYAFVWGTLSTTVRQRAVPKAFQGRVASINMICVFGGLVVGQGIGGVIAEHWGLVAPWWFACAGAGITLVLVWRSLGHIAHARATD</sequence>
<reference evidence="8 9" key="1">
    <citation type="submission" date="2020-07" db="EMBL/GenBank/DDBJ databases">
        <title>Sequencing the genomes of 1000 actinobacteria strains.</title>
        <authorList>
            <person name="Klenk H.-P."/>
        </authorList>
    </citation>
    <scope>NUCLEOTIDE SEQUENCE [LARGE SCALE GENOMIC DNA]</scope>
    <source>
        <strain evidence="8 9">DSM 44121</strain>
    </source>
</reference>
<dbReference type="SUPFAM" id="SSF103473">
    <property type="entry name" value="MFS general substrate transporter"/>
    <property type="match status" value="1"/>
</dbReference>
<organism evidence="8 9">
    <name type="scientific">Promicromonospora sukumoe</name>
    <dbReference type="NCBI Taxonomy" id="88382"/>
    <lineage>
        <taxon>Bacteria</taxon>
        <taxon>Bacillati</taxon>
        <taxon>Actinomycetota</taxon>
        <taxon>Actinomycetes</taxon>
        <taxon>Micrococcales</taxon>
        <taxon>Promicromonosporaceae</taxon>
        <taxon>Promicromonospora</taxon>
    </lineage>
</organism>
<dbReference type="InterPro" id="IPR036259">
    <property type="entry name" value="MFS_trans_sf"/>
</dbReference>
<evidence type="ECO:0000256" key="2">
    <source>
        <dbReference type="ARBA" id="ARBA00022448"/>
    </source>
</evidence>
<accession>A0A7W3JCG9</accession>
<evidence type="ECO:0000256" key="6">
    <source>
        <dbReference type="ARBA" id="ARBA00023136"/>
    </source>
</evidence>
<proteinExistence type="predicted"/>
<comment type="caution">
    <text evidence="8">The sequence shown here is derived from an EMBL/GenBank/DDBJ whole genome shotgun (WGS) entry which is preliminary data.</text>
</comment>
<feature type="transmembrane region" description="Helical" evidence="7">
    <location>
        <begin position="231"/>
        <end position="251"/>
    </location>
</feature>
<dbReference type="PANTHER" id="PTHR23513">
    <property type="entry name" value="INTEGRAL MEMBRANE EFFLUX PROTEIN-RELATED"/>
    <property type="match status" value="1"/>
</dbReference>
<keyword evidence="6 7" id="KW-0472">Membrane</keyword>
<comment type="subcellular location">
    <subcellularLocation>
        <location evidence="1">Cell membrane</location>
        <topology evidence="1">Multi-pass membrane protein</topology>
    </subcellularLocation>
</comment>
<feature type="transmembrane region" description="Helical" evidence="7">
    <location>
        <begin position="91"/>
        <end position="118"/>
    </location>
</feature>
<protein>
    <submittedName>
        <fullName evidence="8">MFS family permease</fullName>
    </submittedName>
</protein>
<feature type="transmembrane region" description="Helical" evidence="7">
    <location>
        <begin position="19"/>
        <end position="42"/>
    </location>
</feature>
<dbReference type="RefSeq" id="WP_182619431.1">
    <property type="nucleotide sequence ID" value="NZ_BAAATF010000018.1"/>
</dbReference>
<dbReference type="Pfam" id="PF05977">
    <property type="entry name" value="MFS_3"/>
    <property type="match status" value="1"/>
</dbReference>
<evidence type="ECO:0000256" key="1">
    <source>
        <dbReference type="ARBA" id="ARBA00004651"/>
    </source>
</evidence>
<feature type="transmembrane region" description="Helical" evidence="7">
    <location>
        <begin position="263"/>
        <end position="285"/>
    </location>
</feature>
<feature type="transmembrane region" description="Helical" evidence="7">
    <location>
        <begin position="382"/>
        <end position="400"/>
    </location>
</feature>
<name>A0A7W3JCG9_9MICO</name>
<gene>
    <name evidence="8" type="ORF">FHX71_004278</name>
</gene>
<feature type="transmembrane region" description="Helical" evidence="7">
    <location>
        <begin position="48"/>
        <end position="70"/>
    </location>
</feature>
<feature type="transmembrane region" description="Helical" evidence="7">
    <location>
        <begin position="356"/>
        <end position="376"/>
    </location>
</feature>
<dbReference type="GO" id="GO:0005886">
    <property type="term" value="C:plasma membrane"/>
    <property type="evidence" value="ECO:0007669"/>
    <property type="project" value="UniProtKB-SubCell"/>
</dbReference>
<evidence type="ECO:0000313" key="8">
    <source>
        <dbReference type="EMBL" id="MBA8810302.1"/>
    </source>
</evidence>
<dbReference type="Proteomes" id="UP000540568">
    <property type="component" value="Unassembled WGS sequence"/>
</dbReference>
<keyword evidence="4 7" id="KW-0812">Transmembrane</keyword>
<dbReference type="Gene3D" id="1.20.1250.20">
    <property type="entry name" value="MFS general substrate transporter like domains"/>
    <property type="match status" value="1"/>
</dbReference>
<evidence type="ECO:0000256" key="5">
    <source>
        <dbReference type="ARBA" id="ARBA00022989"/>
    </source>
</evidence>
<evidence type="ECO:0000313" key="9">
    <source>
        <dbReference type="Proteomes" id="UP000540568"/>
    </source>
</evidence>
<feature type="transmembrane region" description="Helical" evidence="7">
    <location>
        <begin position="166"/>
        <end position="191"/>
    </location>
</feature>
<dbReference type="InterPro" id="IPR010290">
    <property type="entry name" value="TM_effector"/>
</dbReference>
<evidence type="ECO:0000256" key="4">
    <source>
        <dbReference type="ARBA" id="ARBA00022692"/>
    </source>
</evidence>
<evidence type="ECO:0000256" key="3">
    <source>
        <dbReference type="ARBA" id="ARBA00022475"/>
    </source>
</evidence>
<keyword evidence="3" id="KW-1003">Cell membrane</keyword>
<dbReference type="AlphaFoldDB" id="A0A7W3JCG9"/>
<dbReference type="PANTHER" id="PTHR23513:SF6">
    <property type="entry name" value="MAJOR FACILITATOR SUPERFAMILY ASSOCIATED DOMAIN-CONTAINING PROTEIN"/>
    <property type="match status" value="1"/>
</dbReference>
<feature type="transmembrane region" description="Helical" evidence="7">
    <location>
        <begin position="316"/>
        <end position="336"/>
    </location>
</feature>
<keyword evidence="2" id="KW-0813">Transport</keyword>
<evidence type="ECO:0000256" key="7">
    <source>
        <dbReference type="SAM" id="Phobius"/>
    </source>
</evidence>
<keyword evidence="9" id="KW-1185">Reference proteome</keyword>